<protein>
    <submittedName>
        <fullName evidence="3">UPF0481 protein At3g47200-like</fullName>
    </submittedName>
</protein>
<dbReference type="RefSeq" id="XP_008244931.1">
    <property type="nucleotide sequence ID" value="XM_008246709.1"/>
</dbReference>
<feature type="transmembrane region" description="Helical" evidence="1">
    <location>
        <begin position="479"/>
        <end position="502"/>
    </location>
</feature>
<evidence type="ECO:0000313" key="2">
    <source>
        <dbReference type="Proteomes" id="UP000694861"/>
    </source>
</evidence>
<dbReference type="PANTHER" id="PTHR31170:SF20">
    <property type="entry name" value="DUF247 DOMAIN PROTEIN"/>
    <property type="match status" value="1"/>
</dbReference>
<proteinExistence type="predicted"/>
<dbReference type="GeneID" id="103343039"/>
<keyword evidence="1" id="KW-0472">Membrane</keyword>
<reference evidence="2" key="1">
    <citation type="journal article" date="2012" name="Nat. Commun.">
        <title>The genome of Prunus mume.</title>
        <authorList>
            <person name="Zhang Q."/>
            <person name="Chen W."/>
            <person name="Sun L."/>
            <person name="Zhao F."/>
            <person name="Huang B."/>
            <person name="Yang W."/>
            <person name="Tao Y."/>
            <person name="Wang J."/>
            <person name="Yuan Z."/>
            <person name="Fan G."/>
            <person name="Xing Z."/>
            <person name="Han C."/>
            <person name="Pan H."/>
            <person name="Zhong X."/>
            <person name="Shi W."/>
            <person name="Liang X."/>
            <person name="Du D."/>
            <person name="Sun F."/>
            <person name="Xu Z."/>
            <person name="Hao R."/>
            <person name="Lv T."/>
            <person name="Lv Y."/>
            <person name="Zheng Z."/>
            <person name="Sun M."/>
            <person name="Luo L."/>
            <person name="Cai M."/>
            <person name="Gao Y."/>
            <person name="Wang J."/>
            <person name="Yin Y."/>
            <person name="Xu X."/>
            <person name="Cheng T."/>
            <person name="Wang J."/>
        </authorList>
    </citation>
    <scope>NUCLEOTIDE SEQUENCE [LARGE SCALE GENOMIC DNA]</scope>
</reference>
<reference evidence="3" key="2">
    <citation type="submission" date="2025-08" db="UniProtKB">
        <authorList>
            <consortium name="RefSeq"/>
        </authorList>
    </citation>
    <scope>IDENTIFICATION</scope>
</reference>
<organism evidence="2 3">
    <name type="scientific">Prunus mume</name>
    <name type="common">Japanese apricot</name>
    <name type="synonym">Armeniaca mume</name>
    <dbReference type="NCBI Taxonomy" id="102107"/>
    <lineage>
        <taxon>Eukaryota</taxon>
        <taxon>Viridiplantae</taxon>
        <taxon>Streptophyta</taxon>
        <taxon>Embryophyta</taxon>
        <taxon>Tracheophyta</taxon>
        <taxon>Spermatophyta</taxon>
        <taxon>Magnoliopsida</taxon>
        <taxon>eudicotyledons</taxon>
        <taxon>Gunneridae</taxon>
        <taxon>Pentapetalae</taxon>
        <taxon>rosids</taxon>
        <taxon>fabids</taxon>
        <taxon>Rosales</taxon>
        <taxon>Rosaceae</taxon>
        <taxon>Amygdaloideae</taxon>
        <taxon>Amygdaleae</taxon>
        <taxon>Prunus</taxon>
    </lineage>
</organism>
<accession>A0ABM0PV29</accession>
<name>A0ABM0PV29_PRUMU</name>
<dbReference type="Proteomes" id="UP000694861">
    <property type="component" value="Unplaced"/>
</dbReference>
<dbReference type="InterPro" id="IPR004158">
    <property type="entry name" value="DUF247_pln"/>
</dbReference>
<keyword evidence="1" id="KW-0812">Transmembrane</keyword>
<evidence type="ECO:0000256" key="1">
    <source>
        <dbReference type="SAM" id="Phobius"/>
    </source>
</evidence>
<keyword evidence="1" id="KW-1133">Transmembrane helix</keyword>
<dbReference type="PANTHER" id="PTHR31170">
    <property type="entry name" value="BNAC04G53230D PROTEIN"/>
    <property type="match status" value="1"/>
</dbReference>
<sequence length="505" mass="59260">MDDLEKSAEMEEEHIQGYEEIPMNDKWTMIAHKLRDVQKGSEDLSIYRVPSELRKVKEDAYNPRVVSIGPLHRDNPNLIAMKEHKWRYMLFILQQTDDYENTKECLKTCTNAIYGLNKKVCESYAEDLKKMVEEDLAEIMLVDGCFMLELFLRYDRYCSNIPLKHQSNDPIFNTAWMIPALKHDLALLENQIPFFILETLYDIIKPHIPHIPHTPHTVEYKPPNSVTSLALNFFQPMNQKAIKEDTNTADCKHLLHLLHNFFLPRWYHTHIVELCPAEASNQHARKEDTETANCNHLLKLLGKFFLPAKASKKKSKFKYCASDLYDAGIKFEKGFAKDNLLCIIFENGTIKIPPVFIDDTTDSLFRNLIAFEQCHLKSSHHITSYVILMKSLIRSKADIKLLKKKEIINENFAGGEYFVHFESILDHVNPKDFFFGDLCDQVNDYSRSWFHWRKFKVFWMVRLQRYMRSLYDTYFSSPWSITAFLAAAVLFSLTVIQTYYAIHPR</sequence>
<dbReference type="Pfam" id="PF03140">
    <property type="entry name" value="DUF247"/>
    <property type="match status" value="1"/>
</dbReference>
<gene>
    <name evidence="3" type="primary">LOC103343039</name>
</gene>
<keyword evidence="2" id="KW-1185">Reference proteome</keyword>
<evidence type="ECO:0000313" key="3">
    <source>
        <dbReference type="RefSeq" id="XP_008244931.1"/>
    </source>
</evidence>